<accession>A0A3M7P2W0</accession>
<dbReference type="PANTHER" id="PTHR33444">
    <property type="entry name" value="SI:DKEY-19B23.12-RELATED"/>
    <property type="match status" value="1"/>
</dbReference>
<feature type="transmembrane region" description="Helical" evidence="1">
    <location>
        <begin position="6"/>
        <end position="30"/>
    </location>
</feature>
<name>A0A3M7P2W0_BRAPC</name>
<keyword evidence="3" id="KW-1185">Reference proteome</keyword>
<gene>
    <name evidence="2" type="ORF">BpHYR1_027942</name>
</gene>
<dbReference type="OrthoDB" id="6157510at2759"/>
<keyword evidence="1" id="KW-0812">Transmembrane</keyword>
<dbReference type="AlphaFoldDB" id="A0A3M7P2W0"/>
<comment type="caution">
    <text evidence="2">The sequence shown here is derived from an EMBL/GenBank/DDBJ whole genome shotgun (WGS) entry which is preliminary data.</text>
</comment>
<keyword evidence="1" id="KW-0472">Membrane</keyword>
<keyword evidence="1" id="KW-1133">Transmembrane helix</keyword>
<reference evidence="2 3" key="1">
    <citation type="journal article" date="2018" name="Sci. Rep.">
        <title>Genomic signatures of local adaptation to the degree of environmental predictability in rotifers.</title>
        <authorList>
            <person name="Franch-Gras L."/>
            <person name="Hahn C."/>
            <person name="Garcia-Roger E.M."/>
            <person name="Carmona M.J."/>
            <person name="Serra M."/>
            <person name="Gomez A."/>
        </authorList>
    </citation>
    <scope>NUCLEOTIDE SEQUENCE [LARGE SCALE GENOMIC DNA]</scope>
    <source>
        <strain evidence="2">HYR1</strain>
    </source>
</reference>
<dbReference type="InterPro" id="IPR040350">
    <property type="entry name" value="TMEM272"/>
</dbReference>
<dbReference type="EMBL" id="REGN01013930">
    <property type="protein sequence ID" value="RMZ93279.1"/>
    <property type="molecule type" value="Genomic_DNA"/>
</dbReference>
<proteinExistence type="predicted"/>
<dbReference type="STRING" id="10195.A0A3M7P2W0"/>
<feature type="transmembrane region" description="Helical" evidence="1">
    <location>
        <begin position="51"/>
        <end position="73"/>
    </location>
</feature>
<evidence type="ECO:0000256" key="1">
    <source>
        <dbReference type="SAM" id="Phobius"/>
    </source>
</evidence>
<dbReference type="PANTHER" id="PTHR33444:SF2">
    <property type="entry name" value="MARVEL DOMAIN-CONTAINING PROTEIN"/>
    <property type="match status" value="1"/>
</dbReference>
<sequence>MVLWGVLTLLIVLLVFFQFAWFITGNVWVYSKHKKVVYDDPNSSFYCDKTLYLFSFWIITSSYIMIGIGKISINK</sequence>
<dbReference type="Proteomes" id="UP000276133">
    <property type="component" value="Unassembled WGS sequence"/>
</dbReference>
<evidence type="ECO:0000313" key="3">
    <source>
        <dbReference type="Proteomes" id="UP000276133"/>
    </source>
</evidence>
<protein>
    <submittedName>
        <fullName evidence="2">Uncharacterized protein</fullName>
    </submittedName>
</protein>
<evidence type="ECO:0000313" key="2">
    <source>
        <dbReference type="EMBL" id="RMZ93279.1"/>
    </source>
</evidence>
<organism evidence="2 3">
    <name type="scientific">Brachionus plicatilis</name>
    <name type="common">Marine rotifer</name>
    <name type="synonym">Brachionus muelleri</name>
    <dbReference type="NCBI Taxonomy" id="10195"/>
    <lineage>
        <taxon>Eukaryota</taxon>
        <taxon>Metazoa</taxon>
        <taxon>Spiralia</taxon>
        <taxon>Gnathifera</taxon>
        <taxon>Rotifera</taxon>
        <taxon>Eurotatoria</taxon>
        <taxon>Monogononta</taxon>
        <taxon>Pseudotrocha</taxon>
        <taxon>Ploima</taxon>
        <taxon>Brachionidae</taxon>
        <taxon>Brachionus</taxon>
    </lineage>
</organism>